<dbReference type="Gene3D" id="3.10.450.40">
    <property type="match status" value="1"/>
</dbReference>
<feature type="domain" description="IraD/Gp25-like" evidence="1">
    <location>
        <begin position="36"/>
        <end position="135"/>
    </location>
</feature>
<evidence type="ECO:0000259" key="1">
    <source>
        <dbReference type="Pfam" id="PF04965"/>
    </source>
</evidence>
<evidence type="ECO:0000313" key="3">
    <source>
        <dbReference type="Proteomes" id="UP000535406"/>
    </source>
</evidence>
<dbReference type="AlphaFoldDB" id="A0A7W7YS48"/>
<dbReference type="PANTHER" id="PTHR38595">
    <property type="entry name" value="CYTOPLASMIC PROTEIN-RELATED"/>
    <property type="match status" value="1"/>
</dbReference>
<evidence type="ECO:0000313" key="2">
    <source>
        <dbReference type="EMBL" id="MBB5041349.1"/>
    </source>
</evidence>
<dbReference type="NCBIfam" id="TIGR03357">
    <property type="entry name" value="VI_zyme"/>
    <property type="match status" value="1"/>
</dbReference>
<accession>A0A7W7YS48</accession>
<dbReference type="Pfam" id="PF04965">
    <property type="entry name" value="GPW_gp25"/>
    <property type="match status" value="1"/>
</dbReference>
<dbReference type="InterPro" id="IPR007048">
    <property type="entry name" value="IraD/Gp25-like"/>
</dbReference>
<dbReference type="InterPro" id="IPR017737">
    <property type="entry name" value="TssE1-like"/>
</dbReference>
<organism evidence="2 3">
    <name type="scientific">Shinella fusca</name>
    <dbReference type="NCBI Taxonomy" id="544480"/>
    <lineage>
        <taxon>Bacteria</taxon>
        <taxon>Pseudomonadati</taxon>
        <taxon>Pseudomonadota</taxon>
        <taxon>Alphaproteobacteria</taxon>
        <taxon>Hyphomicrobiales</taxon>
        <taxon>Rhizobiaceae</taxon>
        <taxon>Shinella</taxon>
    </lineage>
</organism>
<comment type="caution">
    <text evidence="2">The sequence shown here is derived from an EMBL/GenBank/DDBJ whole genome shotgun (WGS) entry which is preliminary data.</text>
</comment>
<name>A0A7W7YS48_9HYPH</name>
<dbReference type="Proteomes" id="UP000535406">
    <property type="component" value="Unassembled WGS sequence"/>
</dbReference>
<keyword evidence="3" id="KW-1185">Reference proteome</keyword>
<gene>
    <name evidence="2" type="ORF">HNQ66_000732</name>
</gene>
<dbReference type="PANTHER" id="PTHR38595:SF1">
    <property type="entry name" value="TYPE VI SECRETION SYSTEM COMPONENT TSSE1"/>
    <property type="match status" value="1"/>
</dbReference>
<sequence length="159" mass="18272">MARTPNKVPPRLPLFDRLLQGDSIETDRSVDRAMQELHESVRRDLEILFNTRPGRLPGDTRLAELQQSILSYGLQEVQSQHLASPTQQEQFRKHLEEVIRRFEPRFRELSVALIVPENQVERVLRFQINALLETESSSEAVVFNTAIDPVTGMLSINGR</sequence>
<dbReference type="EMBL" id="JACHIK010000002">
    <property type="protein sequence ID" value="MBB5041349.1"/>
    <property type="molecule type" value="Genomic_DNA"/>
</dbReference>
<dbReference type="InterPro" id="IPR053176">
    <property type="entry name" value="T6SS_TssE1-like"/>
</dbReference>
<dbReference type="RefSeq" id="WP_184140946.1">
    <property type="nucleotide sequence ID" value="NZ_JACHIK010000002.1"/>
</dbReference>
<protein>
    <submittedName>
        <fullName evidence="2">Type VI secretion system protein ImpF</fullName>
    </submittedName>
</protein>
<reference evidence="2 3" key="1">
    <citation type="submission" date="2020-08" db="EMBL/GenBank/DDBJ databases">
        <title>Genomic Encyclopedia of Type Strains, Phase IV (KMG-IV): sequencing the most valuable type-strain genomes for metagenomic binning, comparative biology and taxonomic classification.</title>
        <authorList>
            <person name="Goeker M."/>
        </authorList>
    </citation>
    <scope>NUCLEOTIDE SEQUENCE [LARGE SCALE GENOMIC DNA]</scope>
    <source>
        <strain evidence="2 3">DSM 21319</strain>
    </source>
</reference>
<proteinExistence type="predicted"/>
<dbReference type="SUPFAM" id="SSF160719">
    <property type="entry name" value="gpW/gp25-like"/>
    <property type="match status" value="1"/>
</dbReference>